<accession>A0A6P4A3D6</accession>
<dbReference type="AlphaFoldDB" id="A0A6P4A3D6"/>
<protein>
    <submittedName>
        <fullName evidence="2">Uncharacterized protein LOC107422691</fullName>
    </submittedName>
</protein>
<sequence>MVEEEKVVDVDGNEGGGGVGSESHWWWGMASAAQLGWGIVSLRRGYTGHSNLMPFKAFTVASLFVGSAASASVASLHASGIHKVEDLMEVGANIRTGLGIRPRTREE</sequence>
<dbReference type="GeneID" id="107422691"/>
<dbReference type="FunCoup" id="A0A6P4A3D6">
    <property type="interactions" value="489"/>
</dbReference>
<gene>
    <name evidence="2" type="primary">LOC107422691</name>
</gene>
<keyword evidence="1" id="KW-1185">Reference proteome</keyword>
<dbReference type="PANTHER" id="PTHR37744">
    <property type="entry name" value="STAR LIPID TRANSFER-LIKE PROTEIN"/>
    <property type="match status" value="1"/>
</dbReference>
<dbReference type="RefSeq" id="XP_015887660.3">
    <property type="nucleotide sequence ID" value="XM_016032174.4"/>
</dbReference>
<proteinExistence type="predicted"/>
<dbReference type="InParanoid" id="A0A6P4A3D6"/>
<evidence type="ECO:0000313" key="2">
    <source>
        <dbReference type="RefSeq" id="XP_015887660.3"/>
    </source>
</evidence>
<dbReference type="KEGG" id="zju:107422691"/>
<dbReference type="PANTHER" id="PTHR37744:SF1">
    <property type="entry name" value="STAR LIPID TRANSFER-LIKE PROTEIN"/>
    <property type="match status" value="1"/>
</dbReference>
<name>A0A6P4A3D6_ZIZJJ</name>
<organism evidence="1 2">
    <name type="scientific">Ziziphus jujuba</name>
    <name type="common">Chinese jujube</name>
    <name type="synonym">Ziziphus sativa</name>
    <dbReference type="NCBI Taxonomy" id="326968"/>
    <lineage>
        <taxon>Eukaryota</taxon>
        <taxon>Viridiplantae</taxon>
        <taxon>Streptophyta</taxon>
        <taxon>Embryophyta</taxon>
        <taxon>Tracheophyta</taxon>
        <taxon>Spermatophyta</taxon>
        <taxon>Magnoliopsida</taxon>
        <taxon>eudicotyledons</taxon>
        <taxon>Gunneridae</taxon>
        <taxon>Pentapetalae</taxon>
        <taxon>rosids</taxon>
        <taxon>fabids</taxon>
        <taxon>Rosales</taxon>
        <taxon>Rhamnaceae</taxon>
        <taxon>Paliureae</taxon>
        <taxon>Ziziphus</taxon>
    </lineage>
</organism>
<dbReference type="Proteomes" id="UP001652623">
    <property type="component" value="Chromosome 7"/>
</dbReference>
<evidence type="ECO:0000313" key="1">
    <source>
        <dbReference type="Proteomes" id="UP001652623"/>
    </source>
</evidence>
<reference evidence="2" key="1">
    <citation type="submission" date="2025-08" db="UniProtKB">
        <authorList>
            <consortium name="RefSeq"/>
        </authorList>
    </citation>
    <scope>IDENTIFICATION</scope>
    <source>
        <tissue evidence="2">Seedling</tissue>
    </source>
</reference>